<evidence type="ECO:0000313" key="2">
    <source>
        <dbReference type="Proteomes" id="UP001055879"/>
    </source>
</evidence>
<sequence>MPKQHLLLTKDSRGVKLFNGRIWVPKVGGNRELLLEVAHKSKYSIHPGSTKMCRDLKLHYWWPIMKLDVAHYVKRCVTCLQVKAEHQRPYGSLQSLEILEWKWEHITMDFMTKLPKTLRGHDTIWVIVDRLTKSAHFLAMQETLSMDKLAKLYIDEVIFRHGVPLSIVLDCDSRFTSHFWDGLQKEFGTHVKLSTTYHPQTDGQSERTIQTLEDMLRSCVIDFGGSWDSHLPLVEFAYNNSYHSSIGMAPFEALYGRKCRTPVCWLEAGEKQFLGPEIVQETADKVKGIREHLKAAHGRQKSYADKKRRSMEFQVGDHVMLKVSP</sequence>
<comment type="caution">
    <text evidence="1">The sequence shown here is derived from an EMBL/GenBank/DDBJ whole genome shotgun (WGS) entry which is preliminary data.</text>
</comment>
<proteinExistence type="predicted"/>
<keyword evidence="2" id="KW-1185">Reference proteome</keyword>
<accession>A0ACB8ZKF1</accession>
<organism evidence="1 2">
    <name type="scientific">Arctium lappa</name>
    <name type="common">Greater burdock</name>
    <name type="synonym">Lappa major</name>
    <dbReference type="NCBI Taxonomy" id="4217"/>
    <lineage>
        <taxon>Eukaryota</taxon>
        <taxon>Viridiplantae</taxon>
        <taxon>Streptophyta</taxon>
        <taxon>Embryophyta</taxon>
        <taxon>Tracheophyta</taxon>
        <taxon>Spermatophyta</taxon>
        <taxon>Magnoliopsida</taxon>
        <taxon>eudicotyledons</taxon>
        <taxon>Gunneridae</taxon>
        <taxon>Pentapetalae</taxon>
        <taxon>asterids</taxon>
        <taxon>campanulids</taxon>
        <taxon>Asterales</taxon>
        <taxon>Asteraceae</taxon>
        <taxon>Carduoideae</taxon>
        <taxon>Cardueae</taxon>
        <taxon>Arctiinae</taxon>
        <taxon>Arctium</taxon>
    </lineage>
</organism>
<reference evidence="1 2" key="2">
    <citation type="journal article" date="2022" name="Mol. Ecol. Resour.">
        <title>The genomes of chicory, endive, great burdock and yacon provide insights into Asteraceae paleo-polyploidization history and plant inulin production.</title>
        <authorList>
            <person name="Fan W."/>
            <person name="Wang S."/>
            <person name="Wang H."/>
            <person name="Wang A."/>
            <person name="Jiang F."/>
            <person name="Liu H."/>
            <person name="Zhao H."/>
            <person name="Xu D."/>
            <person name="Zhang Y."/>
        </authorList>
    </citation>
    <scope>NUCLEOTIDE SEQUENCE [LARGE SCALE GENOMIC DNA]</scope>
    <source>
        <strain evidence="2">cv. Niubang</strain>
    </source>
</reference>
<dbReference type="EMBL" id="CM042056">
    <property type="protein sequence ID" value="KAI3698179.1"/>
    <property type="molecule type" value="Genomic_DNA"/>
</dbReference>
<name>A0ACB8ZKF1_ARCLA</name>
<reference evidence="2" key="1">
    <citation type="journal article" date="2022" name="Mol. Ecol. Resour.">
        <title>The genomes of chicory, endive, great burdock and yacon provide insights into Asteraceae palaeo-polyploidization history and plant inulin production.</title>
        <authorList>
            <person name="Fan W."/>
            <person name="Wang S."/>
            <person name="Wang H."/>
            <person name="Wang A."/>
            <person name="Jiang F."/>
            <person name="Liu H."/>
            <person name="Zhao H."/>
            <person name="Xu D."/>
            <person name="Zhang Y."/>
        </authorList>
    </citation>
    <scope>NUCLEOTIDE SEQUENCE [LARGE SCALE GENOMIC DNA]</scope>
    <source>
        <strain evidence="2">cv. Niubang</strain>
    </source>
</reference>
<dbReference type="Proteomes" id="UP001055879">
    <property type="component" value="Linkage Group LG10"/>
</dbReference>
<evidence type="ECO:0000313" key="1">
    <source>
        <dbReference type="EMBL" id="KAI3698179.1"/>
    </source>
</evidence>
<protein>
    <submittedName>
        <fullName evidence="1">Uncharacterized protein</fullName>
    </submittedName>
</protein>
<gene>
    <name evidence="1" type="ORF">L6452_31291</name>
</gene>